<reference evidence="9 10" key="1">
    <citation type="submission" date="2018-06" db="EMBL/GenBank/DDBJ databases">
        <title>Genomic Encyclopedia of Archaeal and Bacterial Type Strains, Phase II (KMG-II): from individual species to whole genera.</title>
        <authorList>
            <person name="Goeker M."/>
        </authorList>
    </citation>
    <scope>NUCLEOTIDE SEQUENCE [LARGE SCALE GENOMIC DNA]</scope>
    <source>
        <strain evidence="9 10">DSM 23857</strain>
    </source>
</reference>
<dbReference type="Proteomes" id="UP000249547">
    <property type="component" value="Unassembled WGS sequence"/>
</dbReference>
<evidence type="ECO:0000256" key="4">
    <source>
        <dbReference type="ARBA" id="ARBA00022692"/>
    </source>
</evidence>
<evidence type="ECO:0000256" key="7">
    <source>
        <dbReference type="SAM" id="Phobius"/>
    </source>
</evidence>
<dbReference type="AlphaFoldDB" id="A0A327QR67"/>
<feature type="transmembrane region" description="Helical" evidence="7">
    <location>
        <begin position="116"/>
        <end position="139"/>
    </location>
</feature>
<gene>
    <name evidence="9" type="ORF">LX64_01868</name>
</gene>
<comment type="caution">
    <text evidence="9">The sequence shown here is derived from an EMBL/GenBank/DDBJ whole genome shotgun (WGS) entry which is preliminary data.</text>
</comment>
<dbReference type="EMBL" id="QLLL01000003">
    <property type="protein sequence ID" value="RAJ06741.1"/>
    <property type="molecule type" value="Genomic_DNA"/>
</dbReference>
<keyword evidence="4 7" id="KW-0812">Transmembrane</keyword>
<evidence type="ECO:0000256" key="6">
    <source>
        <dbReference type="ARBA" id="ARBA00023136"/>
    </source>
</evidence>
<dbReference type="InterPro" id="IPR003416">
    <property type="entry name" value="MgtC/SapB/SrpB/YhiD_fam"/>
</dbReference>
<comment type="similarity">
    <text evidence="2">Belongs to the MgtC/SapB family.</text>
</comment>
<keyword evidence="6 7" id="KW-0472">Membrane</keyword>
<evidence type="ECO:0000313" key="10">
    <source>
        <dbReference type="Proteomes" id="UP000249547"/>
    </source>
</evidence>
<dbReference type="InterPro" id="IPR049177">
    <property type="entry name" value="MgtC_SapB_SrpB_YhiD_N"/>
</dbReference>
<dbReference type="GO" id="GO:0005886">
    <property type="term" value="C:plasma membrane"/>
    <property type="evidence" value="ECO:0007669"/>
    <property type="project" value="UniProtKB-SubCell"/>
</dbReference>
<proteinExistence type="inferred from homology"/>
<feature type="transmembrane region" description="Helical" evidence="7">
    <location>
        <begin position="41"/>
        <end position="61"/>
    </location>
</feature>
<evidence type="ECO:0000259" key="8">
    <source>
        <dbReference type="Pfam" id="PF02308"/>
    </source>
</evidence>
<keyword evidence="3" id="KW-1003">Cell membrane</keyword>
<dbReference type="Pfam" id="PF02308">
    <property type="entry name" value="MgtC"/>
    <property type="match status" value="1"/>
</dbReference>
<evidence type="ECO:0000256" key="2">
    <source>
        <dbReference type="ARBA" id="ARBA00009298"/>
    </source>
</evidence>
<evidence type="ECO:0000256" key="1">
    <source>
        <dbReference type="ARBA" id="ARBA00004651"/>
    </source>
</evidence>
<name>A0A327QR67_9BACT</name>
<feature type="transmembrane region" description="Helical" evidence="7">
    <location>
        <begin position="92"/>
        <end position="110"/>
    </location>
</feature>
<keyword evidence="10" id="KW-1185">Reference proteome</keyword>
<dbReference type="PANTHER" id="PTHR33778">
    <property type="entry name" value="PROTEIN MGTC"/>
    <property type="match status" value="1"/>
</dbReference>
<comment type="subcellular location">
    <subcellularLocation>
        <location evidence="1">Cell membrane</location>
        <topology evidence="1">Multi-pass membrane protein</topology>
    </subcellularLocation>
</comment>
<keyword evidence="5 7" id="KW-1133">Transmembrane helix</keyword>
<feature type="transmembrane region" description="Helical" evidence="7">
    <location>
        <begin position="67"/>
        <end position="85"/>
    </location>
</feature>
<dbReference type="PRINTS" id="PR01837">
    <property type="entry name" value="MGTCSAPBPROT"/>
</dbReference>
<feature type="domain" description="MgtC/SapB/SrpB/YhiD N-terminal" evidence="8">
    <location>
        <begin position="16"/>
        <end position="136"/>
    </location>
</feature>
<evidence type="ECO:0000256" key="5">
    <source>
        <dbReference type="ARBA" id="ARBA00022989"/>
    </source>
</evidence>
<dbReference type="RefSeq" id="WP_211324782.1">
    <property type="nucleotide sequence ID" value="NZ_QLLL01000003.1"/>
</dbReference>
<evidence type="ECO:0000256" key="3">
    <source>
        <dbReference type="ARBA" id="ARBA00022475"/>
    </source>
</evidence>
<feature type="transmembrane region" description="Helical" evidence="7">
    <location>
        <begin position="12"/>
        <end position="29"/>
    </location>
</feature>
<accession>A0A327QR67</accession>
<organism evidence="9 10">
    <name type="scientific">Chitinophaga skermanii</name>
    <dbReference type="NCBI Taxonomy" id="331697"/>
    <lineage>
        <taxon>Bacteria</taxon>
        <taxon>Pseudomonadati</taxon>
        <taxon>Bacteroidota</taxon>
        <taxon>Chitinophagia</taxon>
        <taxon>Chitinophagales</taxon>
        <taxon>Chitinophagaceae</taxon>
        <taxon>Chitinophaga</taxon>
    </lineage>
</organism>
<protein>
    <submittedName>
        <fullName evidence="9">Putative Mg2+ transporter-C (MgtC) family protein</fullName>
    </submittedName>
</protein>
<sequence length="220" mass="24600">MTLIQDPEFMEAVYKILVSIVIGSALGFEREMRRKAAGIRTITLLCVGSTLFTILSMQIGHPNSMDRVASNILTGVGFIGAGVIFKGEFSIDGITTATTIWIAAALGMAIGMDRFWLAGVTLALALLALTLLSYVEIWIARIRDRKYYTLLYKMEECNEGIIEEVFKSHRLQFKKIVAFRKDDVVEDKYEVTGSKENMLAMNQILLRLKTIQSFTVQSNA</sequence>
<evidence type="ECO:0000313" key="9">
    <source>
        <dbReference type="EMBL" id="RAJ06741.1"/>
    </source>
</evidence>
<dbReference type="PANTHER" id="PTHR33778:SF1">
    <property type="entry name" value="MAGNESIUM TRANSPORTER YHID-RELATED"/>
    <property type="match status" value="1"/>
</dbReference>